<dbReference type="Proteomes" id="UP000190229">
    <property type="component" value="Unassembled WGS sequence"/>
</dbReference>
<dbReference type="Proteomes" id="UP000077421">
    <property type="component" value="Unassembled WGS sequence"/>
</dbReference>
<evidence type="ECO:0000313" key="3">
    <source>
        <dbReference type="Proteomes" id="UP000077421"/>
    </source>
</evidence>
<organism evidence="1 3">
    <name type="scientific">Ferroacidibacillus organovorans</name>
    <dbReference type="NCBI Taxonomy" id="1765683"/>
    <lineage>
        <taxon>Bacteria</taxon>
        <taxon>Bacillati</taxon>
        <taxon>Bacillota</taxon>
        <taxon>Bacilli</taxon>
        <taxon>Bacillales</taxon>
        <taxon>Alicyclobacillaceae</taxon>
        <taxon>Ferroacidibacillus</taxon>
    </lineage>
</organism>
<reference evidence="2 4" key="2">
    <citation type="submission" date="2017-02" db="EMBL/GenBank/DDBJ databases">
        <title>Draft genome of Acidibacillus ferrooxidans Huett2.</title>
        <authorList>
            <person name="Schopf S."/>
        </authorList>
    </citation>
    <scope>NUCLEOTIDE SEQUENCE [LARGE SCALE GENOMIC DNA]</scope>
    <source>
        <strain evidence="2 4">Huett2</strain>
    </source>
</reference>
<sequence>MDIPFARDVYATSASISRDIMRTEGVRSVDHIHSLLYSYATLDINYQKTKDATYKKGLAMMRTRLRRLGIDILEVHADDTYVYVQYLCDRKVSVHVIETKAPAQPAL</sequence>
<keyword evidence="4" id="KW-1185">Reference proteome</keyword>
<evidence type="ECO:0000313" key="1">
    <source>
        <dbReference type="EMBL" id="OAG93954.1"/>
    </source>
</evidence>
<comment type="caution">
    <text evidence="1">The sequence shown here is derived from an EMBL/GenBank/DDBJ whole genome shotgun (WGS) entry which is preliminary data.</text>
</comment>
<dbReference type="EMBL" id="LSUQ01000019">
    <property type="protein sequence ID" value="OAG93954.1"/>
    <property type="molecule type" value="Genomic_DNA"/>
</dbReference>
<accession>A0A162TDT8</accession>
<evidence type="ECO:0000313" key="4">
    <source>
        <dbReference type="Proteomes" id="UP000190229"/>
    </source>
</evidence>
<gene>
    <name evidence="1" type="ORF">AYW79_07965</name>
    <name evidence="2" type="ORF">B2M26_05865</name>
</gene>
<evidence type="ECO:0000313" key="2">
    <source>
        <dbReference type="EMBL" id="OPG16403.1"/>
    </source>
</evidence>
<name>A0A162TDT8_9BACL</name>
<dbReference type="AlphaFoldDB" id="A0A162TDT8"/>
<proteinExistence type="predicted"/>
<reference evidence="1 3" key="1">
    <citation type="submission" date="2016-02" db="EMBL/GenBank/DDBJ databases">
        <title>Draft genome sequence of Acidibacillus ferrooxidans SLC66.</title>
        <authorList>
            <person name="Oliveira G."/>
            <person name="Nancucheo I."/>
            <person name="Dall'Agnol H."/>
            <person name="Johnson B."/>
            <person name="Oliveira R."/>
            <person name="Nunes G.L."/>
            <person name="Tzotzos G."/>
            <person name="Orellana S.C."/>
            <person name="Salim A.C."/>
            <person name="Araujo F.M."/>
        </authorList>
    </citation>
    <scope>NUCLEOTIDE SEQUENCE [LARGE SCALE GENOMIC DNA]</scope>
    <source>
        <strain evidence="1 3">SLC66</strain>
    </source>
</reference>
<dbReference type="EMBL" id="MWPS01000016">
    <property type="protein sequence ID" value="OPG16403.1"/>
    <property type="molecule type" value="Genomic_DNA"/>
</dbReference>
<protein>
    <submittedName>
        <fullName evidence="1">Uncharacterized protein</fullName>
    </submittedName>
</protein>